<dbReference type="Proteomes" id="UP001236014">
    <property type="component" value="Chromosome"/>
</dbReference>
<keyword evidence="2" id="KW-0843">Virulence</keyword>
<dbReference type="AlphaFoldDB" id="A0A9Y2IB74"/>
<evidence type="ECO:0000256" key="4">
    <source>
        <dbReference type="SAM" id="SignalP"/>
    </source>
</evidence>
<dbReference type="InterPro" id="IPR015943">
    <property type="entry name" value="WD40/YVTN_repeat-like_dom_sf"/>
</dbReference>
<sequence>MVQVQRRRFAARKRWTFAGSAVVMLTVGGVASAAVAHVPANPFGTSTLGQHDAAGRILTSDNHWLSPFGARAATFSAQSIGSAISPDGSKVAVQTGGDNSGKPSITILDAASGSVLQTFGGTGVAAPVYSPDGSALYAATTSSVLKYTVASNGMITNPTAPAKLALPGGSLPYGLTLSSDGAKLYLALSGSNKLGVVDTATNTLIVQVAVGNAPQAVTIVGNKAFVSNRGGRTAVAGDTTNKSDGTNIVSDPVTGASATGTVSVVDLGTNTVVDTVNVGLQPTSLTQHDGAVFVTNTNSDTVSVIDAATHKVTQTVNVEPLPGIQVGSSPNSIAFTDAKHMLVSVGRDNALAQFEYDGPRRPVKYQGLIPTDWYPNQVQFDAKLGKVVVSNQQGIGTDGAPQSHAYKGTLTSFAMPEGRQLADTTRQVFSNNAWDRPAQAGNEQSDANGHGRLTAIPRQHGETSPIKHVFMIIKENRTYDQILGDLGKGNGDPSRTNFGAAVTPNEHSMANTFTTFDNFYDNGMLSADGHNWLTQAEPNDYLAQDAASAWARSYPYNARDALAYQRDGFIWDAAARAGKSARNYGEYEAIASGTPGSWQQYYADSQILEGKATGNLPVAMDAYKSYSDVPSNNAISNPNFPQFNLAIPDQYKVDVWEQDFKKAEQTGDLPALTTMSLPNDHTGGPATARAQVADNDLAVGRMISDISHSQFWKDSAVFVFEDDTQAGTDHVDGHRAPFFIASPYAKRGVVNSEYFTQVNAVKTIEQILGMQPLNQEDRAATPMFSAFTDTPDFTPYTTVANQIPLTEGVSNLIPVTPAAGSSSAQASVAPAAPADQQQTADAWAKWHQDEAMPKLTGEHAQVDGVNQPQLGRYDWYTSTGWTKPFPGDNKILRPDEVPGRYLFNGDND</sequence>
<dbReference type="KEGG" id="acab:QRX50_26865"/>
<feature type="region of interest" description="Disordered" evidence="3">
    <location>
        <begin position="436"/>
        <end position="457"/>
    </location>
</feature>
<keyword evidence="4" id="KW-0732">Signal</keyword>
<proteinExistence type="predicted"/>
<dbReference type="InterPro" id="IPR011045">
    <property type="entry name" value="N2O_reductase_N"/>
</dbReference>
<dbReference type="Gene3D" id="3.40.720.10">
    <property type="entry name" value="Alkaline Phosphatase, subunit A"/>
    <property type="match status" value="1"/>
</dbReference>
<dbReference type="NCBIfam" id="TIGR02276">
    <property type="entry name" value="beta_rpt_yvtn"/>
    <property type="match status" value="2"/>
</dbReference>
<dbReference type="PANTHER" id="PTHR47197">
    <property type="entry name" value="PROTEIN NIRF"/>
    <property type="match status" value="1"/>
</dbReference>
<gene>
    <name evidence="5" type="ORF">QRX50_26865</name>
</gene>
<evidence type="ECO:0000256" key="3">
    <source>
        <dbReference type="SAM" id="MobiDB-lite"/>
    </source>
</evidence>
<accession>A0A9Y2IB74</accession>
<name>A0A9Y2IB74_9PSEU</name>
<reference evidence="5 6" key="1">
    <citation type="submission" date="2023-06" db="EMBL/GenBank/DDBJ databases">
        <authorList>
            <person name="Oyuntsetseg B."/>
            <person name="Kim S.B."/>
        </authorList>
    </citation>
    <scope>NUCLEOTIDE SEQUENCE [LARGE SCALE GENOMIC DNA]</scope>
    <source>
        <strain evidence="5 6">2-15</strain>
    </source>
</reference>
<dbReference type="RefSeq" id="WP_285965940.1">
    <property type="nucleotide sequence ID" value="NZ_CP127294.1"/>
</dbReference>
<feature type="signal peptide" evidence="4">
    <location>
        <begin position="1"/>
        <end position="33"/>
    </location>
</feature>
<dbReference type="InterPro" id="IPR007312">
    <property type="entry name" value="Phosphoesterase"/>
</dbReference>
<dbReference type="InterPro" id="IPR011964">
    <property type="entry name" value="YVTN_b-propeller_repeat"/>
</dbReference>
<feature type="chain" id="PRO_5040967542" evidence="4">
    <location>
        <begin position="34"/>
        <end position="908"/>
    </location>
</feature>
<keyword evidence="1" id="KW-0378">Hydrolase</keyword>
<dbReference type="EMBL" id="CP127294">
    <property type="protein sequence ID" value="WIX75163.1"/>
    <property type="molecule type" value="Genomic_DNA"/>
</dbReference>
<evidence type="ECO:0000313" key="5">
    <source>
        <dbReference type="EMBL" id="WIX75163.1"/>
    </source>
</evidence>
<dbReference type="Gene3D" id="2.130.10.10">
    <property type="entry name" value="YVTN repeat-like/Quinoprotein amine dehydrogenase"/>
    <property type="match status" value="2"/>
</dbReference>
<dbReference type="SUPFAM" id="SSF53649">
    <property type="entry name" value="Alkaline phosphatase-like"/>
    <property type="match status" value="1"/>
</dbReference>
<organism evidence="5 6">
    <name type="scientific">Amycolatopsis carbonis</name>
    <dbReference type="NCBI Taxonomy" id="715471"/>
    <lineage>
        <taxon>Bacteria</taxon>
        <taxon>Bacillati</taxon>
        <taxon>Actinomycetota</taxon>
        <taxon>Actinomycetes</taxon>
        <taxon>Pseudonocardiales</taxon>
        <taxon>Pseudonocardiaceae</taxon>
        <taxon>Amycolatopsis</taxon>
    </lineage>
</organism>
<evidence type="ECO:0000256" key="1">
    <source>
        <dbReference type="ARBA" id="ARBA00022801"/>
    </source>
</evidence>
<evidence type="ECO:0000256" key="2">
    <source>
        <dbReference type="ARBA" id="ARBA00023026"/>
    </source>
</evidence>
<evidence type="ECO:0000313" key="6">
    <source>
        <dbReference type="Proteomes" id="UP001236014"/>
    </source>
</evidence>
<dbReference type="Pfam" id="PF04185">
    <property type="entry name" value="Phosphoesterase"/>
    <property type="match status" value="1"/>
</dbReference>
<dbReference type="SUPFAM" id="SSF50974">
    <property type="entry name" value="Nitrous oxide reductase, N-terminal domain"/>
    <property type="match status" value="1"/>
</dbReference>
<dbReference type="InterPro" id="IPR051200">
    <property type="entry name" value="Host-pathogen_enzymatic-act"/>
</dbReference>
<dbReference type="PANTHER" id="PTHR47197:SF3">
    <property type="entry name" value="DIHYDRO-HEME D1 DEHYDROGENASE"/>
    <property type="match status" value="1"/>
</dbReference>
<dbReference type="InterPro" id="IPR017850">
    <property type="entry name" value="Alkaline_phosphatase_core_sf"/>
</dbReference>
<dbReference type="GO" id="GO:0016788">
    <property type="term" value="F:hydrolase activity, acting on ester bonds"/>
    <property type="evidence" value="ECO:0007669"/>
    <property type="project" value="InterPro"/>
</dbReference>
<protein>
    <submittedName>
        <fullName evidence="5">Bifunctional YncE family protein/alkaline phosphatase family protein</fullName>
    </submittedName>
</protein>
<keyword evidence="6" id="KW-1185">Reference proteome</keyword>